<dbReference type="Gene3D" id="1.10.10.60">
    <property type="entry name" value="Homeodomain-like"/>
    <property type="match status" value="1"/>
</dbReference>
<dbReference type="Gene3D" id="1.10.357.10">
    <property type="entry name" value="Tetracycline Repressor, domain 2"/>
    <property type="match status" value="1"/>
</dbReference>
<dbReference type="Pfam" id="PF00440">
    <property type="entry name" value="TetR_N"/>
    <property type="match status" value="1"/>
</dbReference>
<feature type="domain" description="HTH tetR-type" evidence="5">
    <location>
        <begin position="32"/>
        <end position="92"/>
    </location>
</feature>
<evidence type="ECO:0000256" key="2">
    <source>
        <dbReference type="ARBA" id="ARBA00023125"/>
    </source>
</evidence>
<keyword evidence="2 4" id="KW-0238">DNA-binding</keyword>
<dbReference type="InterPro" id="IPR004111">
    <property type="entry name" value="Repressor_TetR_C"/>
</dbReference>
<dbReference type="GO" id="GO:0045892">
    <property type="term" value="P:negative regulation of DNA-templated transcription"/>
    <property type="evidence" value="ECO:0007669"/>
    <property type="project" value="InterPro"/>
</dbReference>
<feature type="DNA-binding region" description="H-T-H motif" evidence="4">
    <location>
        <begin position="55"/>
        <end position="74"/>
    </location>
</feature>
<protein>
    <submittedName>
        <fullName evidence="6">TetR family transcriptional regulator</fullName>
    </submittedName>
</protein>
<keyword evidence="1" id="KW-0805">Transcription regulation</keyword>
<evidence type="ECO:0000259" key="5">
    <source>
        <dbReference type="PROSITE" id="PS50977"/>
    </source>
</evidence>
<dbReference type="PANTHER" id="PTHR30055:SF151">
    <property type="entry name" value="TRANSCRIPTIONAL REGULATORY PROTEIN"/>
    <property type="match status" value="1"/>
</dbReference>
<evidence type="ECO:0000313" key="7">
    <source>
        <dbReference type="Proteomes" id="UP000371041"/>
    </source>
</evidence>
<dbReference type="PANTHER" id="PTHR30055">
    <property type="entry name" value="HTH-TYPE TRANSCRIPTIONAL REGULATOR RUTR"/>
    <property type="match status" value="1"/>
</dbReference>
<organism evidence="6 7">
    <name type="scientific">Allosaccharopolyspora coralli</name>
    <dbReference type="NCBI Taxonomy" id="2665642"/>
    <lineage>
        <taxon>Bacteria</taxon>
        <taxon>Bacillati</taxon>
        <taxon>Actinomycetota</taxon>
        <taxon>Actinomycetes</taxon>
        <taxon>Pseudonocardiales</taxon>
        <taxon>Pseudonocardiaceae</taxon>
        <taxon>Allosaccharopolyspora</taxon>
    </lineage>
</organism>
<dbReference type="Proteomes" id="UP000371041">
    <property type="component" value="Chromosome"/>
</dbReference>
<dbReference type="Pfam" id="PF02909">
    <property type="entry name" value="TetR_C_1"/>
    <property type="match status" value="1"/>
</dbReference>
<reference evidence="7" key="1">
    <citation type="submission" date="2019-11" db="EMBL/GenBank/DDBJ databases">
        <title>The complete genome sequence of Saccharopolyspora sp. E2A.</title>
        <authorList>
            <person name="Zhang G."/>
        </authorList>
    </citation>
    <scope>NUCLEOTIDE SEQUENCE [LARGE SCALE GENOMIC DNA]</scope>
    <source>
        <strain evidence="7">E2A</strain>
    </source>
</reference>
<dbReference type="InterPro" id="IPR009057">
    <property type="entry name" value="Homeodomain-like_sf"/>
</dbReference>
<dbReference type="GO" id="GO:0000976">
    <property type="term" value="F:transcription cis-regulatory region binding"/>
    <property type="evidence" value="ECO:0007669"/>
    <property type="project" value="TreeGrafter"/>
</dbReference>
<dbReference type="InterPro" id="IPR036271">
    <property type="entry name" value="Tet_transcr_reg_TetR-rel_C_sf"/>
</dbReference>
<dbReference type="InterPro" id="IPR050109">
    <property type="entry name" value="HTH-type_TetR-like_transc_reg"/>
</dbReference>
<evidence type="ECO:0000313" key="6">
    <source>
        <dbReference type="EMBL" id="QGK68208.1"/>
    </source>
</evidence>
<dbReference type="EMBL" id="CP045929">
    <property type="protein sequence ID" value="QGK68208.1"/>
    <property type="molecule type" value="Genomic_DNA"/>
</dbReference>
<dbReference type="InterPro" id="IPR001647">
    <property type="entry name" value="HTH_TetR"/>
</dbReference>
<keyword evidence="3" id="KW-0804">Transcription</keyword>
<sequence length="255" mass="27661">MTSEHSGSGDLNRSLELLWDGKEPATRGPKPGTTLNEIVDAAVALADRDGLSALSMRKVATELDVGTMTLYRYVPGKGELLDLMLDRVARLGEDAERQRGKDWRTTMEFVARGNWELFFEHPWLLQVNQSRPLLGPNALAGMEFALEGLDGLGLSGRDKISILMAVEHVVTGTARTYVLQNQVIADTGISDEEFWAAQVPILERVMGTGDYPQLAALDDDSFSIEATEAMEVALRAVLDGLEGFIAARSATAGPA</sequence>
<dbReference type="PROSITE" id="PS50977">
    <property type="entry name" value="HTH_TETR_2"/>
    <property type="match status" value="1"/>
</dbReference>
<evidence type="ECO:0000256" key="4">
    <source>
        <dbReference type="PROSITE-ProRule" id="PRU00335"/>
    </source>
</evidence>
<name>A0A5Q3Q0R0_9PSEU</name>
<evidence type="ECO:0000256" key="3">
    <source>
        <dbReference type="ARBA" id="ARBA00023163"/>
    </source>
</evidence>
<dbReference type="SUPFAM" id="SSF46689">
    <property type="entry name" value="Homeodomain-like"/>
    <property type="match status" value="1"/>
</dbReference>
<dbReference type="GO" id="GO:0003700">
    <property type="term" value="F:DNA-binding transcription factor activity"/>
    <property type="evidence" value="ECO:0007669"/>
    <property type="project" value="TreeGrafter"/>
</dbReference>
<accession>A0A5Q3Q0R0</accession>
<dbReference type="RefSeq" id="WP_154074817.1">
    <property type="nucleotide sequence ID" value="NZ_CP045929.1"/>
</dbReference>
<evidence type="ECO:0000256" key="1">
    <source>
        <dbReference type="ARBA" id="ARBA00023015"/>
    </source>
</evidence>
<proteinExistence type="predicted"/>
<dbReference type="SUPFAM" id="SSF48498">
    <property type="entry name" value="Tetracyclin repressor-like, C-terminal domain"/>
    <property type="match status" value="1"/>
</dbReference>
<dbReference type="KEGG" id="sace:GIY23_00185"/>
<gene>
    <name evidence="6" type="ORF">GIY23_00185</name>
</gene>
<dbReference type="AlphaFoldDB" id="A0A5Q3Q0R0"/>
<keyword evidence="7" id="KW-1185">Reference proteome</keyword>